<dbReference type="InterPro" id="IPR037069">
    <property type="entry name" value="AcylCoA_DH/ox_N_sf"/>
</dbReference>
<dbReference type="CDD" id="cd00567">
    <property type="entry name" value="ACAD"/>
    <property type="match status" value="1"/>
</dbReference>
<dbReference type="InterPro" id="IPR006091">
    <property type="entry name" value="Acyl-CoA_Oxase/DH_mid-dom"/>
</dbReference>
<dbReference type="InterPro" id="IPR009075">
    <property type="entry name" value="AcylCo_DH/oxidase_C"/>
</dbReference>
<dbReference type="FunFam" id="2.40.110.10:FF:000002">
    <property type="entry name" value="Acyl-CoA dehydrogenase fadE12"/>
    <property type="match status" value="1"/>
</dbReference>
<evidence type="ECO:0000256" key="6">
    <source>
        <dbReference type="RuleBase" id="RU362125"/>
    </source>
</evidence>
<evidence type="ECO:0000256" key="5">
    <source>
        <dbReference type="ARBA" id="ARBA00023002"/>
    </source>
</evidence>
<keyword evidence="5 6" id="KW-0560">Oxidoreductase</keyword>
<evidence type="ECO:0000256" key="2">
    <source>
        <dbReference type="ARBA" id="ARBA00009347"/>
    </source>
</evidence>
<name>A0A918PJN8_9SPHN</name>
<evidence type="ECO:0000259" key="7">
    <source>
        <dbReference type="Pfam" id="PF00441"/>
    </source>
</evidence>
<evidence type="ECO:0000259" key="8">
    <source>
        <dbReference type="Pfam" id="PF02770"/>
    </source>
</evidence>
<dbReference type="PANTHER" id="PTHR48083">
    <property type="entry name" value="MEDIUM-CHAIN SPECIFIC ACYL-COA DEHYDROGENASE, MITOCHONDRIAL-RELATED"/>
    <property type="match status" value="1"/>
</dbReference>
<sequence length="418" mass="47176">MDFELPAEITAKLAEIDAFNEREIKPLERENIQFFDHRREHARTDWDRDGQPREEWNDLIAEMERRADAAGFLRLGLSKDIPGGGGASNLMIAAIREHMAGQGLQLANDLQDESSVVGNFPIVPVLHEYGTPEQKQYIEGIIGRKNHLAFALTEPDHGSDATHIETTAVREGDQWVINGQKRYNSQVYRAKADLIFARTSGKAGDADGITAFIVPMSTPGIDILYNHWTFNMPSDHPEVGLKGVRVGDEAILGGLGKGLYIAQRFVHENRIRQAAASTGAARYCIQQAVKYANERKVFGQSLSKNQIIQFQLAELYAEVEMLRNFVFRTAWEMDRRSPLEISDKVSICNFKANRLVCQAADRAIQVHGGMGYTRAYPFEHIYRHHRRYRITEGSEEIQIRRVAQYLFGFGKAKGTARG</sequence>
<dbReference type="InterPro" id="IPR046373">
    <property type="entry name" value="Acyl-CoA_Oxase/DH_mid-dom_sf"/>
</dbReference>
<reference evidence="9" key="1">
    <citation type="journal article" date="2014" name="Int. J. Syst. Evol. Microbiol.">
        <title>Complete genome sequence of Corynebacterium casei LMG S-19264T (=DSM 44701T), isolated from a smear-ripened cheese.</title>
        <authorList>
            <consortium name="US DOE Joint Genome Institute (JGI-PGF)"/>
            <person name="Walter F."/>
            <person name="Albersmeier A."/>
            <person name="Kalinowski J."/>
            <person name="Ruckert C."/>
        </authorList>
    </citation>
    <scope>NUCLEOTIDE SEQUENCE</scope>
    <source>
        <strain evidence="9">KCTC 32255</strain>
    </source>
</reference>
<accession>A0A918PJN8</accession>
<proteinExistence type="inferred from homology"/>
<dbReference type="GO" id="GO:0050660">
    <property type="term" value="F:flavin adenine dinucleotide binding"/>
    <property type="evidence" value="ECO:0007669"/>
    <property type="project" value="InterPro"/>
</dbReference>
<dbReference type="GO" id="GO:0003995">
    <property type="term" value="F:acyl-CoA dehydrogenase activity"/>
    <property type="evidence" value="ECO:0007669"/>
    <property type="project" value="TreeGrafter"/>
</dbReference>
<dbReference type="AlphaFoldDB" id="A0A918PJN8"/>
<gene>
    <name evidence="9" type="ORF">GCM10011614_30390</name>
</gene>
<dbReference type="FunFam" id="1.20.140.10:FF:000037">
    <property type="entry name" value="Similar to acyl-CoA dehydrogenase"/>
    <property type="match status" value="1"/>
</dbReference>
<reference evidence="9" key="2">
    <citation type="submission" date="2020-09" db="EMBL/GenBank/DDBJ databases">
        <authorList>
            <person name="Sun Q."/>
            <person name="Kim S."/>
        </authorList>
    </citation>
    <scope>NUCLEOTIDE SEQUENCE</scope>
    <source>
        <strain evidence="9">KCTC 32255</strain>
    </source>
</reference>
<organism evidence="9 10">
    <name type="scientific">Novosphingobium colocasiae</name>
    <dbReference type="NCBI Taxonomy" id="1256513"/>
    <lineage>
        <taxon>Bacteria</taxon>
        <taxon>Pseudomonadati</taxon>
        <taxon>Pseudomonadota</taxon>
        <taxon>Alphaproteobacteria</taxon>
        <taxon>Sphingomonadales</taxon>
        <taxon>Sphingomonadaceae</taxon>
        <taxon>Novosphingobium</taxon>
    </lineage>
</organism>
<dbReference type="Proteomes" id="UP000648075">
    <property type="component" value="Unassembled WGS sequence"/>
</dbReference>
<dbReference type="SUPFAM" id="SSF56645">
    <property type="entry name" value="Acyl-CoA dehydrogenase NM domain-like"/>
    <property type="match status" value="1"/>
</dbReference>
<keyword evidence="3 6" id="KW-0285">Flavoprotein</keyword>
<dbReference type="GO" id="GO:0005737">
    <property type="term" value="C:cytoplasm"/>
    <property type="evidence" value="ECO:0007669"/>
    <property type="project" value="TreeGrafter"/>
</dbReference>
<evidence type="ECO:0000313" key="10">
    <source>
        <dbReference type="Proteomes" id="UP000648075"/>
    </source>
</evidence>
<evidence type="ECO:0000256" key="3">
    <source>
        <dbReference type="ARBA" id="ARBA00022630"/>
    </source>
</evidence>
<dbReference type="Gene3D" id="1.10.540.10">
    <property type="entry name" value="Acyl-CoA dehydrogenase/oxidase, N-terminal domain"/>
    <property type="match status" value="1"/>
</dbReference>
<feature type="domain" description="Acyl-CoA oxidase/dehydrogenase middle" evidence="8">
    <location>
        <begin position="149"/>
        <end position="223"/>
    </location>
</feature>
<dbReference type="Pfam" id="PF02770">
    <property type="entry name" value="Acyl-CoA_dh_M"/>
    <property type="match status" value="1"/>
</dbReference>
<dbReference type="Gene3D" id="1.20.140.10">
    <property type="entry name" value="Butyryl-CoA Dehydrogenase, subunit A, domain 3"/>
    <property type="match status" value="1"/>
</dbReference>
<dbReference type="InterPro" id="IPR050741">
    <property type="entry name" value="Acyl-CoA_dehydrogenase"/>
</dbReference>
<dbReference type="SUPFAM" id="SSF47203">
    <property type="entry name" value="Acyl-CoA dehydrogenase C-terminal domain-like"/>
    <property type="match status" value="1"/>
</dbReference>
<dbReference type="EMBL" id="BMZA01000015">
    <property type="protein sequence ID" value="GGZ13164.1"/>
    <property type="molecule type" value="Genomic_DNA"/>
</dbReference>
<comment type="caution">
    <text evidence="9">The sequence shown here is derived from an EMBL/GenBank/DDBJ whole genome shotgun (WGS) entry which is preliminary data.</text>
</comment>
<dbReference type="InterPro" id="IPR036250">
    <property type="entry name" value="AcylCo_DH-like_C"/>
</dbReference>
<feature type="domain" description="Acyl-CoA dehydrogenase/oxidase C-terminal" evidence="7">
    <location>
        <begin position="256"/>
        <end position="405"/>
    </location>
</feature>
<keyword evidence="10" id="KW-1185">Reference proteome</keyword>
<comment type="similarity">
    <text evidence="2 6">Belongs to the acyl-CoA dehydrogenase family.</text>
</comment>
<evidence type="ECO:0000256" key="1">
    <source>
        <dbReference type="ARBA" id="ARBA00001974"/>
    </source>
</evidence>
<dbReference type="Gene3D" id="2.40.110.10">
    <property type="entry name" value="Butyryl-CoA Dehydrogenase, subunit A, domain 2"/>
    <property type="match status" value="1"/>
</dbReference>
<dbReference type="InterPro" id="IPR009100">
    <property type="entry name" value="AcylCoA_DH/oxidase_NM_dom_sf"/>
</dbReference>
<evidence type="ECO:0000256" key="4">
    <source>
        <dbReference type="ARBA" id="ARBA00022827"/>
    </source>
</evidence>
<dbReference type="Pfam" id="PF00441">
    <property type="entry name" value="Acyl-CoA_dh_1"/>
    <property type="match status" value="1"/>
</dbReference>
<keyword evidence="4 6" id="KW-0274">FAD</keyword>
<evidence type="ECO:0000313" key="9">
    <source>
        <dbReference type="EMBL" id="GGZ13164.1"/>
    </source>
</evidence>
<protein>
    <submittedName>
        <fullName evidence="9">Acyl-CoA dehydrogenase</fullName>
    </submittedName>
</protein>
<comment type="cofactor">
    <cofactor evidence="1 6">
        <name>FAD</name>
        <dbReference type="ChEBI" id="CHEBI:57692"/>
    </cofactor>
</comment>
<dbReference type="PANTHER" id="PTHR48083:SF2">
    <property type="entry name" value="MEDIUM-CHAIN SPECIFIC ACYL-COA DEHYDROGENASE, MITOCHONDRIAL"/>
    <property type="match status" value="1"/>
</dbReference>
<dbReference type="GO" id="GO:0033539">
    <property type="term" value="P:fatty acid beta-oxidation using acyl-CoA dehydrogenase"/>
    <property type="evidence" value="ECO:0007669"/>
    <property type="project" value="TreeGrafter"/>
</dbReference>
<dbReference type="RefSeq" id="WP_189622140.1">
    <property type="nucleotide sequence ID" value="NZ_BMZA01000015.1"/>
</dbReference>